<evidence type="ECO:0000256" key="2">
    <source>
        <dbReference type="ARBA" id="ARBA00023125"/>
    </source>
</evidence>
<protein>
    <submittedName>
        <fullName evidence="6">TetR/AcrR family transcriptional regulator</fullName>
    </submittedName>
</protein>
<dbReference type="PROSITE" id="PS50977">
    <property type="entry name" value="HTH_TETR_2"/>
    <property type="match status" value="1"/>
</dbReference>
<reference evidence="6 7" key="1">
    <citation type="submission" date="2018-10" db="EMBL/GenBank/DDBJ databases">
        <authorList>
            <person name="Li J."/>
        </authorList>
    </citation>
    <scope>NUCLEOTIDE SEQUENCE [LARGE SCALE GENOMIC DNA]</scope>
    <source>
        <strain evidence="6 7">JCM 11654</strain>
    </source>
</reference>
<dbReference type="RefSeq" id="WP_121688099.1">
    <property type="nucleotide sequence ID" value="NZ_RCUY01000005.1"/>
</dbReference>
<organism evidence="6 7">
    <name type="scientific">Mycetocola lacteus</name>
    <dbReference type="NCBI Taxonomy" id="76637"/>
    <lineage>
        <taxon>Bacteria</taxon>
        <taxon>Bacillati</taxon>
        <taxon>Actinomycetota</taxon>
        <taxon>Actinomycetes</taxon>
        <taxon>Micrococcales</taxon>
        <taxon>Microbacteriaceae</taxon>
        <taxon>Mycetocola</taxon>
    </lineage>
</organism>
<evidence type="ECO:0000256" key="4">
    <source>
        <dbReference type="PROSITE-ProRule" id="PRU00335"/>
    </source>
</evidence>
<dbReference type="PRINTS" id="PR00455">
    <property type="entry name" value="HTHTETR"/>
</dbReference>
<evidence type="ECO:0000256" key="3">
    <source>
        <dbReference type="ARBA" id="ARBA00023163"/>
    </source>
</evidence>
<keyword evidence="1" id="KW-0805">Transcription regulation</keyword>
<dbReference type="SUPFAM" id="SSF46689">
    <property type="entry name" value="Homeodomain-like"/>
    <property type="match status" value="1"/>
</dbReference>
<gene>
    <name evidence="6" type="ORF">D9V34_06870</name>
</gene>
<dbReference type="PANTHER" id="PTHR47506:SF6">
    <property type="entry name" value="HTH-TYPE TRANSCRIPTIONAL REPRESSOR NEMR"/>
    <property type="match status" value="1"/>
</dbReference>
<dbReference type="GO" id="GO:0003677">
    <property type="term" value="F:DNA binding"/>
    <property type="evidence" value="ECO:0007669"/>
    <property type="project" value="UniProtKB-UniRule"/>
</dbReference>
<dbReference type="OrthoDB" id="116659at2"/>
<keyword evidence="3" id="KW-0804">Transcription</keyword>
<evidence type="ECO:0000313" key="7">
    <source>
        <dbReference type="Proteomes" id="UP000269438"/>
    </source>
</evidence>
<evidence type="ECO:0000256" key="1">
    <source>
        <dbReference type="ARBA" id="ARBA00023015"/>
    </source>
</evidence>
<feature type="domain" description="HTH tetR-type" evidence="5">
    <location>
        <begin position="5"/>
        <end position="65"/>
    </location>
</feature>
<dbReference type="Gene3D" id="1.10.357.10">
    <property type="entry name" value="Tetracycline Repressor, domain 2"/>
    <property type="match status" value="1"/>
</dbReference>
<dbReference type="InterPro" id="IPR001647">
    <property type="entry name" value="HTH_TetR"/>
</dbReference>
<keyword evidence="7" id="KW-1185">Reference proteome</keyword>
<keyword evidence="2 4" id="KW-0238">DNA-binding</keyword>
<dbReference type="Proteomes" id="UP000269438">
    <property type="component" value="Unassembled WGS sequence"/>
</dbReference>
<comment type="caution">
    <text evidence="6">The sequence shown here is derived from an EMBL/GenBank/DDBJ whole genome shotgun (WGS) entry which is preliminary data.</text>
</comment>
<evidence type="ECO:0000259" key="5">
    <source>
        <dbReference type="PROSITE" id="PS50977"/>
    </source>
</evidence>
<proteinExistence type="predicted"/>
<feature type="DNA-binding region" description="H-T-H motif" evidence="4">
    <location>
        <begin position="28"/>
        <end position="47"/>
    </location>
</feature>
<name>A0A3L7ATT3_9MICO</name>
<dbReference type="Pfam" id="PF00440">
    <property type="entry name" value="TetR_N"/>
    <property type="match status" value="1"/>
</dbReference>
<accession>A0A3L7ATT3</accession>
<dbReference type="InterPro" id="IPR009057">
    <property type="entry name" value="Homeodomain-like_sf"/>
</dbReference>
<evidence type="ECO:0000313" key="6">
    <source>
        <dbReference type="EMBL" id="RLP82961.1"/>
    </source>
</evidence>
<dbReference type="EMBL" id="RCUY01000005">
    <property type="protein sequence ID" value="RLP82961.1"/>
    <property type="molecule type" value="Genomic_DNA"/>
</dbReference>
<dbReference type="AlphaFoldDB" id="A0A3L7ATT3"/>
<sequence length="178" mass="19898">MDPKEPRRTQILRDATALFSRYGYTRTTLADVARHNGISRPTLYAEFADKDALFSAVIKSLADELFARLDSELATITTPRDRLLHACLSWVGSGYDLIQENPEAADLFNPKFTAVTTSNARFERYLEDLLPGENSPARLTEMITLSLQGIKRFAVDRPHLDALVETLVDTVIAAARAR</sequence>
<dbReference type="PANTHER" id="PTHR47506">
    <property type="entry name" value="TRANSCRIPTIONAL REGULATORY PROTEIN"/>
    <property type="match status" value="1"/>
</dbReference>